<keyword evidence="4" id="KW-1185">Reference proteome</keyword>
<dbReference type="PANTHER" id="PTHR33164">
    <property type="entry name" value="TRANSCRIPTIONAL REGULATOR, MARR FAMILY"/>
    <property type="match status" value="1"/>
</dbReference>
<accession>A0ABW1ARB2</accession>
<dbReference type="InterPro" id="IPR036388">
    <property type="entry name" value="WH-like_DNA-bd_sf"/>
</dbReference>
<dbReference type="Pfam" id="PF12802">
    <property type="entry name" value="MarR_2"/>
    <property type="match status" value="1"/>
</dbReference>
<dbReference type="InterPro" id="IPR036390">
    <property type="entry name" value="WH_DNA-bd_sf"/>
</dbReference>
<evidence type="ECO:0000313" key="4">
    <source>
        <dbReference type="Proteomes" id="UP001595974"/>
    </source>
</evidence>
<dbReference type="Gene3D" id="1.10.10.10">
    <property type="entry name" value="Winged helix-like DNA-binding domain superfamily/Winged helix DNA-binding domain"/>
    <property type="match status" value="1"/>
</dbReference>
<comment type="subcellular location">
    <subcellularLocation>
        <location evidence="1">Cytoplasm</location>
    </subcellularLocation>
</comment>
<evidence type="ECO:0000259" key="2">
    <source>
        <dbReference type="PROSITE" id="PS50995"/>
    </source>
</evidence>
<proteinExistence type="predicted"/>
<evidence type="ECO:0000256" key="1">
    <source>
        <dbReference type="ARBA" id="ARBA00004496"/>
    </source>
</evidence>
<dbReference type="RefSeq" id="WP_096451469.1">
    <property type="nucleotide sequence ID" value="NZ_JBHSOG010000043.1"/>
</dbReference>
<dbReference type="InterPro" id="IPR011991">
    <property type="entry name" value="ArsR-like_HTH"/>
</dbReference>
<dbReference type="EMBL" id="JBHSOG010000043">
    <property type="protein sequence ID" value="MFC5769832.1"/>
    <property type="molecule type" value="Genomic_DNA"/>
</dbReference>
<sequence>MNAAALLLERLGALLHQSVRDDAARHGLLPIHVQVLAYLAQANRYSNLPIAIAEYFGITRGTVSQTLAVLERKGLVTKQADARHGRRVHLTLTPAGEAVLQGSWSHRIDAALGELPLEPQALDAALRALLASLQRLNGQRAFGVCRQCAHFLAEADGARCGLTGERLEQEQTLRICREWDAPRTPSA</sequence>
<dbReference type="Proteomes" id="UP001595974">
    <property type="component" value="Unassembled WGS sequence"/>
</dbReference>
<reference evidence="4" key="1">
    <citation type="journal article" date="2019" name="Int. J. Syst. Evol. Microbiol.">
        <title>The Global Catalogue of Microorganisms (GCM) 10K type strain sequencing project: providing services to taxonomists for standard genome sequencing and annotation.</title>
        <authorList>
            <consortium name="The Broad Institute Genomics Platform"/>
            <consortium name="The Broad Institute Genome Sequencing Center for Infectious Disease"/>
            <person name="Wu L."/>
            <person name="Ma J."/>
        </authorList>
    </citation>
    <scope>NUCLEOTIDE SEQUENCE [LARGE SCALE GENOMIC DNA]</scope>
    <source>
        <strain evidence="4">SHR3</strain>
    </source>
</reference>
<dbReference type="PROSITE" id="PS50995">
    <property type="entry name" value="HTH_MARR_2"/>
    <property type="match status" value="1"/>
</dbReference>
<name>A0ABW1ARB2_9RHOO</name>
<comment type="caution">
    <text evidence="3">The sequence shown here is derived from an EMBL/GenBank/DDBJ whole genome shotgun (WGS) entry which is preliminary data.</text>
</comment>
<protein>
    <submittedName>
        <fullName evidence="3">MarR family winged helix-turn-helix transcriptional regulator</fullName>
    </submittedName>
</protein>
<organism evidence="3 4">
    <name type="scientific">Thauera sinica</name>
    <dbReference type="NCBI Taxonomy" id="2665146"/>
    <lineage>
        <taxon>Bacteria</taxon>
        <taxon>Pseudomonadati</taxon>
        <taxon>Pseudomonadota</taxon>
        <taxon>Betaproteobacteria</taxon>
        <taxon>Rhodocyclales</taxon>
        <taxon>Zoogloeaceae</taxon>
        <taxon>Thauera</taxon>
    </lineage>
</organism>
<feature type="domain" description="HTH marR-type" evidence="2">
    <location>
        <begin position="1"/>
        <end position="135"/>
    </location>
</feature>
<dbReference type="InterPro" id="IPR039422">
    <property type="entry name" value="MarR/SlyA-like"/>
</dbReference>
<dbReference type="PANTHER" id="PTHR33164:SF5">
    <property type="entry name" value="ORGANIC HYDROPEROXIDE RESISTANCE TRANSCRIPTIONAL REGULATOR"/>
    <property type="match status" value="1"/>
</dbReference>
<dbReference type="SMART" id="SM00347">
    <property type="entry name" value="HTH_MARR"/>
    <property type="match status" value="1"/>
</dbReference>
<gene>
    <name evidence="3" type="ORF">ACFPTN_10650</name>
</gene>
<dbReference type="InterPro" id="IPR000835">
    <property type="entry name" value="HTH_MarR-typ"/>
</dbReference>
<dbReference type="CDD" id="cd00090">
    <property type="entry name" value="HTH_ARSR"/>
    <property type="match status" value="1"/>
</dbReference>
<evidence type="ECO:0000313" key="3">
    <source>
        <dbReference type="EMBL" id="MFC5769832.1"/>
    </source>
</evidence>
<dbReference type="SUPFAM" id="SSF46785">
    <property type="entry name" value="Winged helix' DNA-binding domain"/>
    <property type="match status" value="1"/>
</dbReference>